<dbReference type="HOGENOM" id="CLU_1011636_0_0_11"/>
<sequence length="275" mass="29568">MDPVRHFGNRHGQFANRYLDSVLMGQTEPGSYIVKALAPSASTVPLRKTSAPVLDIGTAAGALSRDVSESVMKALAATVEAISHFRSSGSLSGFDAGVPEGISYEMTTAVLGIAEDADGSEITIEWDTSVPGGFDEPVSRYEFSGGDAPVLGKAAHRLAAAEDSEFVSVTGRVHLLARKEADSPGVFGVENLTSGQPRKVRVRLADEDEYHEAIHAYEENLAVHVSGRLEREGNLHWLYDAHLVRTVGHVEALLSAREADRQQITSGQMNFDELP</sequence>
<proteinExistence type="predicted"/>
<accession>A0A0A0NEA2</accession>
<evidence type="ECO:0000313" key="2">
    <source>
        <dbReference type="Proteomes" id="UP000281594"/>
    </source>
</evidence>
<evidence type="ECO:0000313" key="1">
    <source>
        <dbReference type="EMBL" id="RLV81393.1"/>
    </source>
</evidence>
<dbReference type="Proteomes" id="UP000281594">
    <property type="component" value="Unassembled WGS sequence"/>
</dbReference>
<reference evidence="1 2" key="1">
    <citation type="journal article" date="2018" name="J. Biol. Chem.">
        <title>Discovery of the actinoplanic acid pathway in Streptomyces rapamycinicus reveals a genetically conserved synergism with rapamycin.</title>
        <authorList>
            <person name="Mrak P."/>
            <person name="Krastel P."/>
            <person name="Pivk Lukancic P."/>
            <person name="Tao J."/>
            <person name="Pistorius D."/>
            <person name="Moore C.M."/>
        </authorList>
    </citation>
    <scope>NUCLEOTIDE SEQUENCE [LARGE SCALE GENOMIC DNA]</scope>
    <source>
        <strain evidence="1 2">NRRL 5491</strain>
    </source>
</reference>
<dbReference type="KEGG" id="src:M271_20125"/>
<protein>
    <submittedName>
        <fullName evidence="1">Uncharacterized protein</fullName>
    </submittedName>
</protein>
<organism evidence="1 2">
    <name type="scientific">Streptomyces rapamycinicus (strain ATCC 29253 / DSM 41530 / NRRL 5491 / AYB-994)</name>
    <name type="common">Streptomyces hygroscopicus (strain ATCC 29253)</name>
    <dbReference type="NCBI Taxonomy" id="1343740"/>
    <lineage>
        <taxon>Bacteria</taxon>
        <taxon>Bacillati</taxon>
        <taxon>Actinomycetota</taxon>
        <taxon>Actinomycetes</taxon>
        <taxon>Kitasatosporales</taxon>
        <taxon>Streptomycetaceae</taxon>
        <taxon>Streptomyces</taxon>
        <taxon>Streptomyces violaceusniger group</taxon>
    </lineage>
</organism>
<dbReference type="AlphaFoldDB" id="A0A0A0NEA2"/>
<dbReference type="EMBL" id="QYCY01000001">
    <property type="protein sequence ID" value="RLV81393.1"/>
    <property type="molecule type" value="Genomic_DNA"/>
</dbReference>
<dbReference type="STRING" id="1343740.M271_20125"/>
<dbReference type="eggNOG" id="ENOG502ZBTI">
    <property type="taxonomic scope" value="Bacteria"/>
</dbReference>
<name>A0A0A0NEA2_STRRN</name>
<comment type="caution">
    <text evidence="1">The sequence shown here is derived from an EMBL/GenBank/DDBJ whole genome shotgun (WGS) entry which is preliminary data.</text>
</comment>
<gene>
    <name evidence="1" type="ORF">D3C57_123450</name>
</gene>